<accession>A0A061QY78</accession>
<organism evidence="1">
    <name type="scientific">Tetraselmis sp. GSL018</name>
    <dbReference type="NCBI Taxonomy" id="582737"/>
    <lineage>
        <taxon>Eukaryota</taxon>
        <taxon>Viridiplantae</taxon>
        <taxon>Chlorophyta</taxon>
        <taxon>core chlorophytes</taxon>
        <taxon>Chlorodendrophyceae</taxon>
        <taxon>Chlorodendrales</taxon>
        <taxon>Chlorodendraceae</taxon>
        <taxon>Tetraselmis</taxon>
    </lineage>
</organism>
<sequence length="37" mass="4036">MAAAPAELKQAERMPVSEILPWHGRALLPPKHFPTSG</sequence>
<protein>
    <submittedName>
        <fullName evidence="1">Uncharacterized protein</fullName>
    </submittedName>
</protein>
<proteinExistence type="predicted"/>
<reference evidence="1" key="1">
    <citation type="submission" date="2014-05" db="EMBL/GenBank/DDBJ databases">
        <title>The transcriptome of the halophilic microalga Tetraselmis sp. GSL018 isolated from the Great Salt Lake, Utah.</title>
        <authorList>
            <person name="Jinkerson R.E."/>
            <person name="D'Adamo S."/>
            <person name="Posewitz M.C."/>
        </authorList>
    </citation>
    <scope>NUCLEOTIDE SEQUENCE</scope>
    <source>
        <strain evidence="1">GSL018</strain>
    </source>
</reference>
<dbReference type="AlphaFoldDB" id="A0A061QY78"/>
<name>A0A061QY78_9CHLO</name>
<evidence type="ECO:0000313" key="1">
    <source>
        <dbReference type="EMBL" id="JAC63434.1"/>
    </source>
</evidence>
<dbReference type="EMBL" id="GBEZ01023455">
    <property type="protein sequence ID" value="JAC63434.1"/>
    <property type="molecule type" value="Transcribed_RNA"/>
</dbReference>
<gene>
    <name evidence="1" type="ORF">TSPGSL018_20681</name>
</gene>